<organism evidence="1 2">
    <name type="scientific">Cirrhinus molitorella</name>
    <name type="common">mud carp</name>
    <dbReference type="NCBI Taxonomy" id="172907"/>
    <lineage>
        <taxon>Eukaryota</taxon>
        <taxon>Metazoa</taxon>
        <taxon>Chordata</taxon>
        <taxon>Craniata</taxon>
        <taxon>Vertebrata</taxon>
        <taxon>Euteleostomi</taxon>
        <taxon>Actinopterygii</taxon>
        <taxon>Neopterygii</taxon>
        <taxon>Teleostei</taxon>
        <taxon>Ostariophysi</taxon>
        <taxon>Cypriniformes</taxon>
        <taxon>Cyprinidae</taxon>
        <taxon>Labeoninae</taxon>
        <taxon>Labeonini</taxon>
        <taxon>Cirrhinus</taxon>
    </lineage>
</organism>
<dbReference type="Proteomes" id="UP001558613">
    <property type="component" value="Unassembled WGS sequence"/>
</dbReference>
<comment type="caution">
    <text evidence="1">The sequence shown here is derived from an EMBL/GenBank/DDBJ whole genome shotgun (WGS) entry which is preliminary data.</text>
</comment>
<evidence type="ECO:0000313" key="2">
    <source>
        <dbReference type="Proteomes" id="UP001558613"/>
    </source>
</evidence>
<evidence type="ECO:0000313" key="1">
    <source>
        <dbReference type="EMBL" id="KAL1271305.1"/>
    </source>
</evidence>
<keyword evidence="2" id="KW-1185">Reference proteome</keyword>
<sequence length="95" mass="10532">MVAPKEIEQMNRPKHHLETIPICNSFLSITRLAQRSPSAPDFMECLGCNSREMAPVTNILWEISRHVGLSKMSLLDGMAVLEEAKVGGLRTGLLD</sequence>
<proteinExistence type="predicted"/>
<accession>A0ABR3N302</accession>
<name>A0ABR3N302_9TELE</name>
<dbReference type="EMBL" id="JAYMGO010000007">
    <property type="protein sequence ID" value="KAL1271305.1"/>
    <property type="molecule type" value="Genomic_DNA"/>
</dbReference>
<reference evidence="1 2" key="1">
    <citation type="submission" date="2023-09" db="EMBL/GenBank/DDBJ databases">
        <authorList>
            <person name="Wang M."/>
        </authorList>
    </citation>
    <scope>NUCLEOTIDE SEQUENCE [LARGE SCALE GENOMIC DNA]</scope>
    <source>
        <strain evidence="1">GT-2023</strain>
        <tissue evidence="1">Liver</tissue>
    </source>
</reference>
<gene>
    <name evidence="1" type="ORF">QQF64_030321</name>
</gene>
<protein>
    <submittedName>
        <fullName evidence="1">Uncharacterized protein</fullName>
    </submittedName>
</protein>